<dbReference type="KEGG" id="pmai:CF386_07790"/>
<accession>A0A220VFC2</accession>
<sequence>MKKKYNKTLLTLFIISSITTLTACGGGGSDSESKPPQPPKPTVKSYNLRFDGNTNESSYRNYYSPEKVPFTLSINSTNTNLNLSKKTTFDSSIKDTKLSIPHKDQLIKYLNELLHDPAGDVPKSHKNITIKDVEFTSNTKGYLTLQITGKSIGNYFNFDDMILNLTNNQNWRLDLSSGKGDVNPIDNDPDDMQSVKLNKNAKTLTIENKSRIIPSVKDYIYYDSNHIILDIDFKENSNSANFIFTNCDEDENTNINEVFTKVKGKDHTYKYSSSPKEPSVIKYTDIITPKTINNCTVSYLANNMDKAYLMKINK</sequence>
<dbReference type="EMBL" id="CP022356">
    <property type="protein sequence ID" value="ASK78960.1"/>
    <property type="molecule type" value="Genomic_DNA"/>
</dbReference>
<feature type="region of interest" description="Disordered" evidence="1">
    <location>
        <begin position="25"/>
        <end position="52"/>
    </location>
</feature>
<dbReference type="Proteomes" id="UP000242175">
    <property type="component" value="Chromosome small"/>
</dbReference>
<evidence type="ECO:0000313" key="4">
    <source>
        <dbReference type="Proteomes" id="UP000242175"/>
    </source>
</evidence>
<evidence type="ECO:0000256" key="1">
    <source>
        <dbReference type="SAM" id="MobiDB-lite"/>
    </source>
</evidence>
<keyword evidence="2" id="KW-0732">Signal</keyword>
<proteinExistence type="predicted"/>
<evidence type="ECO:0000256" key="2">
    <source>
        <dbReference type="SAM" id="SignalP"/>
    </source>
</evidence>
<evidence type="ECO:0008006" key="5">
    <source>
        <dbReference type="Google" id="ProtNLM"/>
    </source>
</evidence>
<evidence type="ECO:0000313" key="3">
    <source>
        <dbReference type="EMBL" id="ASK78960.1"/>
    </source>
</evidence>
<dbReference type="AlphaFoldDB" id="A0A220VFC2"/>
<reference evidence="3 4" key="1">
    <citation type="journal article" date="2016" name="Int. J. Syst. Evol. Microbiol.">
        <title>Paraphotobacterium marinum gen. nov., sp. nov., a member of the family Vibrionaceae, isolated from surface seawater.</title>
        <authorList>
            <person name="Huang Z."/>
            <person name="Dong C."/>
            <person name="Shao Z."/>
        </authorList>
    </citation>
    <scope>NUCLEOTIDE SEQUENCE [LARGE SCALE GENOMIC DNA]</scope>
    <source>
        <strain evidence="3 4">NSCS20N07D</strain>
    </source>
</reference>
<feature type="chain" id="PRO_5012103720" description="Lipoprotein" evidence="2">
    <location>
        <begin position="24"/>
        <end position="314"/>
    </location>
</feature>
<dbReference type="PROSITE" id="PS51257">
    <property type="entry name" value="PROKAR_LIPOPROTEIN"/>
    <property type="match status" value="1"/>
</dbReference>
<name>A0A220VFC2_9GAMM</name>
<protein>
    <recommendedName>
        <fullName evidence="5">Lipoprotein</fullName>
    </recommendedName>
</protein>
<keyword evidence="4" id="KW-1185">Reference proteome</keyword>
<organism evidence="3 4">
    <name type="scientific">Paraphotobacterium marinum</name>
    <dbReference type="NCBI Taxonomy" id="1755811"/>
    <lineage>
        <taxon>Bacteria</taxon>
        <taxon>Pseudomonadati</taxon>
        <taxon>Pseudomonadota</taxon>
        <taxon>Gammaproteobacteria</taxon>
        <taxon>Vibrionales</taxon>
        <taxon>Vibrionaceae</taxon>
        <taxon>Paraphotobacterium</taxon>
    </lineage>
</organism>
<gene>
    <name evidence="3" type="ORF">CF386_07790</name>
</gene>
<dbReference type="RefSeq" id="WP_089073868.1">
    <property type="nucleotide sequence ID" value="NZ_CBCSAM010000006.1"/>
</dbReference>
<feature type="signal peptide" evidence="2">
    <location>
        <begin position="1"/>
        <end position="23"/>
    </location>
</feature>